<dbReference type="AlphaFoldDB" id="A0A8J7TV47"/>
<accession>A0A8J7TV47</accession>
<dbReference type="Proteomes" id="UP000664414">
    <property type="component" value="Unassembled WGS sequence"/>
</dbReference>
<proteinExistence type="predicted"/>
<evidence type="ECO:0000313" key="2">
    <source>
        <dbReference type="Proteomes" id="UP000664414"/>
    </source>
</evidence>
<sequence length="90" mass="10739">MNSKQDFIKKLKKKFYSFDKNISYITNASGNEFFNKKLDDINPYLQDAFDIYKKIRISKEEEWGKFRPLASNIFQKLTEKFSAAIKDIKK</sequence>
<protein>
    <submittedName>
        <fullName evidence="1">Uncharacterized protein</fullName>
    </submittedName>
</protein>
<reference evidence="1" key="1">
    <citation type="submission" date="2021-02" db="EMBL/GenBank/DDBJ databases">
        <title>Thiocyanate and organic carbon inputs drive convergent selection for specific autotrophic Afipia and Thiobacillus strains within complex microbiomes.</title>
        <authorList>
            <person name="Huddy R.J."/>
            <person name="Sachdeva R."/>
            <person name="Kadzinga F."/>
            <person name="Kantor R.S."/>
            <person name="Harrison S.T.L."/>
            <person name="Banfield J.F."/>
        </authorList>
    </citation>
    <scope>NUCLEOTIDE SEQUENCE</scope>
    <source>
        <strain evidence="1">SCN18_10_11_15_R4_P_38_20</strain>
    </source>
</reference>
<evidence type="ECO:0000313" key="1">
    <source>
        <dbReference type="EMBL" id="MBN9412649.1"/>
    </source>
</evidence>
<organism evidence="1 2">
    <name type="scientific">Candidatus Paracaedimonas acanthamoebae</name>
    <dbReference type="NCBI Taxonomy" id="244581"/>
    <lineage>
        <taxon>Bacteria</taxon>
        <taxon>Pseudomonadati</taxon>
        <taxon>Pseudomonadota</taxon>
        <taxon>Alphaproteobacteria</taxon>
        <taxon>Holosporales</taxon>
        <taxon>Caedimonadaceae</taxon>
        <taxon>Candidatus Paracaedimonas</taxon>
    </lineage>
</organism>
<dbReference type="EMBL" id="JAFKGL010000012">
    <property type="protein sequence ID" value="MBN9412649.1"/>
    <property type="molecule type" value="Genomic_DNA"/>
</dbReference>
<comment type="caution">
    <text evidence="1">The sequence shown here is derived from an EMBL/GenBank/DDBJ whole genome shotgun (WGS) entry which is preliminary data.</text>
</comment>
<name>A0A8J7TV47_9PROT</name>
<gene>
    <name evidence="1" type="ORF">J0H12_01810</name>
</gene>